<organism evidence="2 3">
    <name type="scientific">Caenorhabditis japonica</name>
    <dbReference type="NCBI Taxonomy" id="281687"/>
    <lineage>
        <taxon>Eukaryota</taxon>
        <taxon>Metazoa</taxon>
        <taxon>Ecdysozoa</taxon>
        <taxon>Nematoda</taxon>
        <taxon>Chromadorea</taxon>
        <taxon>Rhabditida</taxon>
        <taxon>Rhabditina</taxon>
        <taxon>Rhabditomorpha</taxon>
        <taxon>Rhabditoidea</taxon>
        <taxon>Rhabditidae</taxon>
        <taxon>Peloderinae</taxon>
        <taxon>Caenorhabditis</taxon>
    </lineage>
</organism>
<name>A0A8R1DX19_CAEJA</name>
<dbReference type="Proteomes" id="UP000005237">
    <property type="component" value="Unassembled WGS sequence"/>
</dbReference>
<dbReference type="GO" id="GO:0010629">
    <property type="term" value="P:negative regulation of gene expression"/>
    <property type="evidence" value="ECO:0007669"/>
    <property type="project" value="TreeGrafter"/>
</dbReference>
<evidence type="ECO:0000256" key="1">
    <source>
        <dbReference type="SAM" id="MobiDB-lite"/>
    </source>
</evidence>
<dbReference type="GO" id="GO:0005737">
    <property type="term" value="C:cytoplasm"/>
    <property type="evidence" value="ECO:0007669"/>
    <property type="project" value="TreeGrafter"/>
</dbReference>
<accession>A0A8R1DX19</accession>
<keyword evidence="3" id="KW-1185">Reference proteome</keyword>
<dbReference type="EnsemblMetazoa" id="CJA14653.1">
    <property type="protein sequence ID" value="CJA14653.1"/>
    <property type="gene ID" value="WBGene00133857"/>
</dbReference>
<evidence type="ECO:0000313" key="3">
    <source>
        <dbReference type="Proteomes" id="UP000005237"/>
    </source>
</evidence>
<proteinExistence type="predicted"/>
<dbReference type="PANTHER" id="PTHR36949">
    <property type="entry name" value="PROTEIN CBR-LIN-66"/>
    <property type="match status" value="1"/>
</dbReference>
<dbReference type="AlphaFoldDB" id="A0A8R1DX19"/>
<sequence length="313" mass="34555">MSGDFAQEIRDHTGESRQDFLNLLTAHNWVFSLFPNRTYVSVRRNLPTYDYYGFIKKHFPGLDMSRRHMSFGQPPDLQRAMSVQLGGSFASERPANLLMHQQSHQLNSSNSHAALWDSQSSSSQNCNNGEQWSPLFLPNTWINNLLSNSQTNVGSLGGLGSLNDTNLSGNNLKTLIALAQNYQTKTSVGVQADELIDRVPINSIGRSGCTCQCTCGRRGATDVGTIRGSTSRASRRSESPPSVDGNNHVERFSPTNNPGFVGDHSLPTQRGDFFPVENSVEKHSVNTNQRYYDPFGTADLLNGSRLNSLRIGN</sequence>
<dbReference type="PANTHER" id="PTHR36949:SF1">
    <property type="entry name" value="ANAPHASE-PROMOTING COMPLEX SUBUNIT 1-RELATED"/>
    <property type="match status" value="1"/>
</dbReference>
<reference evidence="2" key="2">
    <citation type="submission" date="2022-06" db="UniProtKB">
        <authorList>
            <consortium name="EnsemblMetazoa"/>
        </authorList>
    </citation>
    <scope>IDENTIFICATION</scope>
    <source>
        <strain evidence="2">DF5081</strain>
    </source>
</reference>
<feature type="region of interest" description="Disordered" evidence="1">
    <location>
        <begin position="224"/>
        <end position="265"/>
    </location>
</feature>
<protein>
    <submittedName>
        <fullName evidence="2">Uncharacterized protein</fullName>
    </submittedName>
</protein>
<evidence type="ECO:0000313" key="2">
    <source>
        <dbReference type="EnsemblMetazoa" id="CJA14653.1"/>
    </source>
</evidence>
<reference evidence="3" key="1">
    <citation type="submission" date="2010-08" db="EMBL/GenBank/DDBJ databases">
        <authorList>
            <consortium name="Caenorhabditis japonica Sequencing Consortium"/>
            <person name="Wilson R.K."/>
        </authorList>
    </citation>
    <scope>NUCLEOTIDE SEQUENCE [LARGE SCALE GENOMIC DNA]</scope>
    <source>
        <strain evidence="3">DF5081</strain>
    </source>
</reference>